<dbReference type="SMART" id="SM00331">
    <property type="entry name" value="PP2C_SIG"/>
    <property type="match status" value="1"/>
</dbReference>
<evidence type="ECO:0000313" key="3">
    <source>
        <dbReference type="EMBL" id="MBF4160683.1"/>
    </source>
</evidence>
<gene>
    <name evidence="3" type="ORF">ISG29_03215</name>
</gene>
<evidence type="ECO:0000259" key="2">
    <source>
        <dbReference type="SMART" id="SM00331"/>
    </source>
</evidence>
<dbReference type="Pfam" id="PF07228">
    <property type="entry name" value="SpoIIE"/>
    <property type="match status" value="1"/>
</dbReference>
<feature type="domain" description="PPM-type phosphatase" evidence="2">
    <location>
        <begin position="297"/>
        <end position="515"/>
    </location>
</feature>
<dbReference type="EMBL" id="JADIVZ010000001">
    <property type="protein sequence ID" value="MBF4160683.1"/>
    <property type="molecule type" value="Genomic_DNA"/>
</dbReference>
<dbReference type="AlphaFoldDB" id="A0A930UTR4"/>
<reference evidence="3" key="1">
    <citation type="submission" date="2020-11" db="EMBL/GenBank/DDBJ databases">
        <title>Nocardioides sp. CBS4Y-1, whole genome shotgun sequence.</title>
        <authorList>
            <person name="Tuo L."/>
        </authorList>
    </citation>
    <scope>NUCLEOTIDE SEQUENCE</scope>
    <source>
        <strain evidence="3">CBS4Y-1</strain>
    </source>
</reference>
<dbReference type="Proteomes" id="UP000656804">
    <property type="component" value="Unassembled WGS sequence"/>
</dbReference>
<accession>A0A930UTR4</accession>
<protein>
    <submittedName>
        <fullName evidence="3">Serine/threonine-protein phosphatase</fullName>
    </submittedName>
</protein>
<dbReference type="GO" id="GO:0016791">
    <property type="term" value="F:phosphatase activity"/>
    <property type="evidence" value="ECO:0007669"/>
    <property type="project" value="TreeGrafter"/>
</dbReference>
<dbReference type="SUPFAM" id="SSF81606">
    <property type="entry name" value="PP2C-like"/>
    <property type="match status" value="1"/>
</dbReference>
<proteinExistence type="predicted"/>
<dbReference type="Gene3D" id="3.30.450.20">
    <property type="entry name" value="PAS domain"/>
    <property type="match status" value="1"/>
</dbReference>
<dbReference type="PANTHER" id="PTHR43156">
    <property type="entry name" value="STAGE II SPORULATION PROTEIN E-RELATED"/>
    <property type="match status" value="1"/>
</dbReference>
<dbReference type="InterPro" id="IPR036457">
    <property type="entry name" value="PPM-type-like_dom_sf"/>
</dbReference>
<evidence type="ECO:0000256" key="1">
    <source>
        <dbReference type="ARBA" id="ARBA00022801"/>
    </source>
</evidence>
<sequence length="518" mass="55557">MSARPWVPAGGWAAGTYPLVEWERTPLGRPDTWPAELTAALDLVLSTRFVAALIWGEEHTVLYNQAFAQLLEPGQGQVALGNPGPEILGEAWGVIRPAVEEALTTCEGTWTEDEHIRLRRSEIIENCWFTFSCSPVCSESREGAPRGVALIASETTRQVLRRSRDHDLARISASLSDFTARDDLTELVPQVVMEGGHLLKVALAPGLTDDSRSPEAGEGVALAIAVPLKHPEAGRWHLVARTDPHTRLDADYHAYADAVGAAVGVALDSQAAHASERQLSEALQRSLLSRPAAGLGLEVAVRYHPASNVARVGGDWYDAYPMPDGAIAVMVGDVAGHDQDAAAAMAQLRNLARGVAFAGRLSLPSEVLRDLDHAMDSLGVDEMATAVMAVLEEAGPDGHLVHWANAGHPPPVLLRRDGRTELLEDTPDVLLGVDPAMRRRDHRVELAPGDLVLLYTDGLVERRDQDIDVGLRWLTGIVSSLAGIGPDELCDRVLAAASAQAYAHDDDIVLLAVRGSTG</sequence>
<keyword evidence="4" id="KW-1185">Reference proteome</keyword>
<dbReference type="InterPro" id="IPR001932">
    <property type="entry name" value="PPM-type_phosphatase-like_dom"/>
</dbReference>
<dbReference type="PANTHER" id="PTHR43156:SF2">
    <property type="entry name" value="STAGE II SPORULATION PROTEIN E"/>
    <property type="match status" value="1"/>
</dbReference>
<evidence type="ECO:0000313" key="4">
    <source>
        <dbReference type="Proteomes" id="UP000656804"/>
    </source>
</evidence>
<name>A0A930UTR4_9ACTN</name>
<dbReference type="Gene3D" id="3.60.40.10">
    <property type="entry name" value="PPM-type phosphatase domain"/>
    <property type="match status" value="1"/>
</dbReference>
<keyword evidence="1" id="KW-0378">Hydrolase</keyword>
<organism evidence="3 4">
    <name type="scientific">Nocardioides acrostichi</name>
    <dbReference type="NCBI Taxonomy" id="2784339"/>
    <lineage>
        <taxon>Bacteria</taxon>
        <taxon>Bacillati</taxon>
        <taxon>Actinomycetota</taxon>
        <taxon>Actinomycetes</taxon>
        <taxon>Propionibacteriales</taxon>
        <taxon>Nocardioidaceae</taxon>
        <taxon>Nocardioides</taxon>
    </lineage>
</organism>
<dbReference type="RefSeq" id="WP_194501876.1">
    <property type="nucleotide sequence ID" value="NZ_JADIVZ010000001.1"/>
</dbReference>
<dbReference type="InterPro" id="IPR052016">
    <property type="entry name" value="Bact_Sigma-Reg"/>
</dbReference>
<comment type="caution">
    <text evidence="3">The sequence shown here is derived from an EMBL/GenBank/DDBJ whole genome shotgun (WGS) entry which is preliminary data.</text>
</comment>